<name>A0AAV3PIF8_LITER</name>
<dbReference type="Proteomes" id="UP001454036">
    <property type="component" value="Unassembled WGS sequence"/>
</dbReference>
<gene>
    <name evidence="1" type="ORF">LIER_10168</name>
</gene>
<reference evidence="1 2" key="1">
    <citation type="submission" date="2024-01" db="EMBL/GenBank/DDBJ databases">
        <title>The complete chloroplast genome sequence of Lithospermum erythrorhizon: insights into the phylogenetic relationship among Boraginaceae species and the maternal lineages of purple gromwells.</title>
        <authorList>
            <person name="Okada T."/>
            <person name="Watanabe K."/>
        </authorList>
    </citation>
    <scope>NUCLEOTIDE SEQUENCE [LARGE SCALE GENOMIC DNA]</scope>
</reference>
<proteinExistence type="predicted"/>
<protein>
    <submittedName>
        <fullName evidence="1">Uncharacterized protein</fullName>
    </submittedName>
</protein>
<evidence type="ECO:0000313" key="2">
    <source>
        <dbReference type="Proteomes" id="UP001454036"/>
    </source>
</evidence>
<dbReference type="EMBL" id="BAABME010001789">
    <property type="protein sequence ID" value="GAA0151450.1"/>
    <property type="molecule type" value="Genomic_DNA"/>
</dbReference>
<comment type="caution">
    <text evidence="1">The sequence shown here is derived from an EMBL/GenBank/DDBJ whole genome shotgun (WGS) entry which is preliminary data.</text>
</comment>
<organism evidence="1 2">
    <name type="scientific">Lithospermum erythrorhizon</name>
    <name type="common">Purple gromwell</name>
    <name type="synonym">Lithospermum officinale var. erythrorhizon</name>
    <dbReference type="NCBI Taxonomy" id="34254"/>
    <lineage>
        <taxon>Eukaryota</taxon>
        <taxon>Viridiplantae</taxon>
        <taxon>Streptophyta</taxon>
        <taxon>Embryophyta</taxon>
        <taxon>Tracheophyta</taxon>
        <taxon>Spermatophyta</taxon>
        <taxon>Magnoliopsida</taxon>
        <taxon>eudicotyledons</taxon>
        <taxon>Gunneridae</taxon>
        <taxon>Pentapetalae</taxon>
        <taxon>asterids</taxon>
        <taxon>lamiids</taxon>
        <taxon>Boraginales</taxon>
        <taxon>Boraginaceae</taxon>
        <taxon>Boraginoideae</taxon>
        <taxon>Lithospermeae</taxon>
        <taxon>Lithospermum</taxon>
    </lineage>
</organism>
<accession>A0AAV3PIF8</accession>
<keyword evidence="2" id="KW-1185">Reference proteome</keyword>
<dbReference type="AlphaFoldDB" id="A0AAV3PIF8"/>
<evidence type="ECO:0000313" key="1">
    <source>
        <dbReference type="EMBL" id="GAA0151450.1"/>
    </source>
</evidence>
<sequence length="86" mass="8510">MESNVDTSATNVSAAQNVLVASDVQNVPVMVPGGGSGLASGVTLPPFVPSAVVPAVPALGGGGPGVIPPTFVTTVFFEIFQGEEEK</sequence>